<dbReference type="KEGG" id="nlo:107220206"/>
<dbReference type="InterPro" id="IPR032733">
    <property type="entry name" value="HAUS3_N"/>
</dbReference>
<keyword evidence="9" id="KW-0131">Cell cycle</keyword>
<keyword evidence="7 10" id="KW-0175">Coiled coil</keyword>
<keyword evidence="12" id="KW-1185">Reference proteome</keyword>
<dbReference type="GO" id="GO:0005819">
    <property type="term" value="C:spindle"/>
    <property type="evidence" value="ECO:0007669"/>
    <property type="project" value="UniProtKB-SubCell"/>
</dbReference>
<dbReference type="AlphaFoldDB" id="A0A6J0BIY4"/>
<evidence type="ECO:0000256" key="1">
    <source>
        <dbReference type="ARBA" id="ARBA00004186"/>
    </source>
</evidence>
<evidence type="ECO:0000256" key="5">
    <source>
        <dbReference type="ARBA" id="ARBA00022701"/>
    </source>
</evidence>
<protein>
    <submittedName>
        <fullName evidence="13">HAUS augmin-like complex subunit 3</fullName>
    </submittedName>
</protein>
<dbReference type="Pfam" id="PF14932">
    <property type="entry name" value="HAUS-augmin3"/>
    <property type="match status" value="1"/>
</dbReference>
<name>A0A6J0BIY4_NEOLC</name>
<evidence type="ECO:0000256" key="7">
    <source>
        <dbReference type="ARBA" id="ARBA00023054"/>
    </source>
</evidence>
<sequence>MEVTGSILHKKIHEIFPDISPNITPEILNRICHQSDSRRFLEWFCSHVTRENFLSEEDIQIKQHLTKTNKWLTDDLNAELEQATANCPELRQLLHSKITDETDYNCQYEVEREAYKEDWAYLQLLEQSVKNLKEQEDRVNEDIEQEEIELAKASSELEERYKDCLDLTRDFDEVHRVLYKDVEHLINVYADAAEMKGPAVVWTQMPLELCQTQTEMYINYLTACIKRHFGNTGKDEHINDSDYNTFMEDSRDRRGEEILQELSVCFKNLITSKVEEVTSKASADACLAMQELAVNIYNNGNPKLPQSQAHLEAEVTELIGRRDYLEEKVRLWRENQVEEAVTHSAEFFITEILVLDARLRYERREHRLSSMLRLRELARERGHAHSDLLCMLLELQFNRVMEAVEFVADARYYLSTEYSLSSVRDNITQQMQAEYDAIVSGPPAKRNVYNKIFISMMNGNVNDIDSLAESMAQLKRLVADNEANEEKIFGDDVDGRLNGVISLEDKLKEVYQREINNGRTSSLIQTSFETATRTKEVVSRVSQLQNDVAARRKRLKEKLRKNIDGFEWEKLILWQRFLANPNSVKKVYDDAQKRLEQLHFGTTV</sequence>
<dbReference type="InParanoid" id="A0A6J0BIY4"/>
<evidence type="ECO:0000256" key="8">
    <source>
        <dbReference type="ARBA" id="ARBA00023212"/>
    </source>
</evidence>
<evidence type="ECO:0000256" key="2">
    <source>
        <dbReference type="ARBA" id="ARBA00009645"/>
    </source>
</evidence>
<evidence type="ECO:0000256" key="10">
    <source>
        <dbReference type="SAM" id="Coils"/>
    </source>
</evidence>
<keyword evidence="4" id="KW-0132">Cell division</keyword>
<evidence type="ECO:0000313" key="13">
    <source>
        <dbReference type="RefSeq" id="XP_015514187.2"/>
    </source>
</evidence>
<reference evidence="13" key="1">
    <citation type="submission" date="2025-08" db="UniProtKB">
        <authorList>
            <consortium name="RefSeq"/>
        </authorList>
    </citation>
    <scope>IDENTIFICATION</scope>
    <source>
        <tissue evidence="13">Thorax and Abdomen</tissue>
    </source>
</reference>
<dbReference type="GO" id="GO:0005874">
    <property type="term" value="C:microtubule"/>
    <property type="evidence" value="ECO:0007669"/>
    <property type="project" value="UniProtKB-KW"/>
</dbReference>
<evidence type="ECO:0000259" key="11">
    <source>
        <dbReference type="Pfam" id="PF14932"/>
    </source>
</evidence>
<evidence type="ECO:0000313" key="12">
    <source>
        <dbReference type="Proteomes" id="UP000829291"/>
    </source>
</evidence>
<evidence type="ECO:0000256" key="3">
    <source>
        <dbReference type="ARBA" id="ARBA00022490"/>
    </source>
</evidence>
<feature type="domain" description="HAUS augmin-like complex subunit 3 N-terminal" evidence="11">
    <location>
        <begin position="33"/>
        <end position="239"/>
    </location>
</feature>
<keyword evidence="6" id="KW-0498">Mitosis</keyword>
<evidence type="ECO:0000256" key="9">
    <source>
        <dbReference type="ARBA" id="ARBA00023306"/>
    </source>
</evidence>
<dbReference type="GO" id="GO:0051301">
    <property type="term" value="P:cell division"/>
    <property type="evidence" value="ECO:0007669"/>
    <property type="project" value="UniProtKB-KW"/>
</dbReference>
<dbReference type="Proteomes" id="UP000829291">
    <property type="component" value="Chromosome 1"/>
</dbReference>
<comment type="similarity">
    <text evidence="2">Belongs to the HAUS3 family.</text>
</comment>
<gene>
    <name evidence="13" type="primary">LOC107220206</name>
</gene>
<accession>A0A6J0BIY4</accession>
<dbReference type="RefSeq" id="XP_015514187.2">
    <property type="nucleotide sequence ID" value="XM_015658701.2"/>
</dbReference>
<dbReference type="OrthoDB" id="2159690at2759"/>
<dbReference type="GeneID" id="107220206"/>
<keyword evidence="3" id="KW-0963">Cytoplasm</keyword>
<evidence type="ECO:0000256" key="6">
    <source>
        <dbReference type="ARBA" id="ARBA00022776"/>
    </source>
</evidence>
<keyword evidence="5" id="KW-0493">Microtubule</keyword>
<comment type="subcellular location">
    <subcellularLocation>
        <location evidence="1">Cytoplasm</location>
        <location evidence="1">Cytoskeleton</location>
        <location evidence="1">Spindle</location>
    </subcellularLocation>
</comment>
<proteinExistence type="inferred from homology"/>
<feature type="coiled-coil region" evidence="10">
    <location>
        <begin position="122"/>
        <end position="163"/>
    </location>
</feature>
<evidence type="ECO:0000256" key="4">
    <source>
        <dbReference type="ARBA" id="ARBA00022618"/>
    </source>
</evidence>
<keyword evidence="8" id="KW-0206">Cytoskeleton</keyword>
<organism evidence="13">
    <name type="scientific">Neodiprion lecontei</name>
    <name type="common">Redheaded pine sawfly</name>
    <dbReference type="NCBI Taxonomy" id="441921"/>
    <lineage>
        <taxon>Eukaryota</taxon>
        <taxon>Metazoa</taxon>
        <taxon>Ecdysozoa</taxon>
        <taxon>Arthropoda</taxon>
        <taxon>Hexapoda</taxon>
        <taxon>Insecta</taxon>
        <taxon>Pterygota</taxon>
        <taxon>Neoptera</taxon>
        <taxon>Endopterygota</taxon>
        <taxon>Hymenoptera</taxon>
        <taxon>Tenthredinoidea</taxon>
        <taxon>Diprionidae</taxon>
        <taxon>Diprioninae</taxon>
        <taxon>Neodiprion</taxon>
    </lineage>
</organism>